<reference evidence="1 2" key="1">
    <citation type="journal article" date="2018" name="Sci. Rep.">
        <title>Genomic signatures of local adaptation to the degree of environmental predictability in rotifers.</title>
        <authorList>
            <person name="Franch-Gras L."/>
            <person name="Hahn C."/>
            <person name="Garcia-Roger E.M."/>
            <person name="Carmona M.J."/>
            <person name="Serra M."/>
            <person name="Gomez A."/>
        </authorList>
    </citation>
    <scope>NUCLEOTIDE SEQUENCE [LARGE SCALE GENOMIC DNA]</scope>
    <source>
        <strain evidence="1">HYR1</strain>
    </source>
</reference>
<evidence type="ECO:0000313" key="2">
    <source>
        <dbReference type="Proteomes" id="UP000276133"/>
    </source>
</evidence>
<dbReference type="AlphaFoldDB" id="A0A3M7RD08"/>
<sequence>MGMIAKHSQRVFLFILKQFGVRKAPLIEEALYNWFEFTITGFYCSSKLHSKNQIFCKLNSKCLEYFTKSSANKIDFTGYYSATNLCTPEHFETVYDLLKTKWSSRNVSNINNMFDHCDKYWLSEYHVGWYEGYADGFPSTNNALESTKAAIKDEATLRDRLPLRQFVICKIFIKNGL</sequence>
<name>A0A3M7RD08_BRAPC</name>
<gene>
    <name evidence="1" type="ORF">BpHYR1_020339</name>
</gene>
<protein>
    <submittedName>
        <fullName evidence="1">Uncharacterized protein</fullName>
    </submittedName>
</protein>
<dbReference type="Proteomes" id="UP000276133">
    <property type="component" value="Unassembled WGS sequence"/>
</dbReference>
<dbReference type="EMBL" id="REGN01003687">
    <property type="protein sequence ID" value="RNA21351.1"/>
    <property type="molecule type" value="Genomic_DNA"/>
</dbReference>
<comment type="caution">
    <text evidence="1">The sequence shown here is derived from an EMBL/GenBank/DDBJ whole genome shotgun (WGS) entry which is preliminary data.</text>
</comment>
<evidence type="ECO:0000313" key="1">
    <source>
        <dbReference type="EMBL" id="RNA21351.1"/>
    </source>
</evidence>
<proteinExistence type="predicted"/>
<dbReference type="OrthoDB" id="119028at2759"/>
<accession>A0A3M7RD08</accession>
<organism evidence="1 2">
    <name type="scientific">Brachionus plicatilis</name>
    <name type="common">Marine rotifer</name>
    <name type="synonym">Brachionus muelleri</name>
    <dbReference type="NCBI Taxonomy" id="10195"/>
    <lineage>
        <taxon>Eukaryota</taxon>
        <taxon>Metazoa</taxon>
        <taxon>Spiralia</taxon>
        <taxon>Gnathifera</taxon>
        <taxon>Rotifera</taxon>
        <taxon>Eurotatoria</taxon>
        <taxon>Monogononta</taxon>
        <taxon>Pseudotrocha</taxon>
        <taxon>Ploima</taxon>
        <taxon>Brachionidae</taxon>
        <taxon>Brachionus</taxon>
    </lineage>
</organism>
<keyword evidence="2" id="KW-1185">Reference proteome</keyword>